<dbReference type="Pfam" id="PF13391">
    <property type="entry name" value="HNH_2"/>
    <property type="match status" value="1"/>
</dbReference>
<dbReference type="EMBL" id="CAADFE010000147">
    <property type="protein sequence ID" value="VFJ77900.1"/>
    <property type="molecule type" value="Genomic_DNA"/>
</dbReference>
<dbReference type="CDD" id="cd00085">
    <property type="entry name" value="HNHc"/>
    <property type="match status" value="1"/>
</dbReference>
<accession>A0A450U3Y8</accession>
<dbReference type="InterPro" id="IPR003615">
    <property type="entry name" value="HNH_nuc"/>
</dbReference>
<proteinExistence type="predicted"/>
<name>A0A450U3Y8_9GAMM</name>
<reference evidence="2" key="1">
    <citation type="submission" date="2019-02" db="EMBL/GenBank/DDBJ databases">
        <authorList>
            <person name="Gruber-Vodicka R. H."/>
            <person name="Seah K. B. B."/>
        </authorList>
    </citation>
    <scope>NUCLEOTIDE SEQUENCE</scope>
    <source>
        <strain evidence="2">BECK_BZ131</strain>
    </source>
</reference>
<dbReference type="AlphaFoldDB" id="A0A450U3Y8"/>
<protein>
    <recommendedName>
        <fullName evidence="1">HNH nuclease domain-containing protein</fullName>
    </recommendedName>
</protein>
<gene>
    <name evidence="2" type="ORF">BECKFW1821C_GA0114237_11477</name>
</gene>
<dbReference type="Gene3D" id="1.10.30.50">
    <property type="match status" value="1"/>
</dbReference>
<organism evidence="2">
    <name type="scientific">Candidatus Kentrum sp. FW</name>
    <dbReference type="NCBI Taxonomy" id="2126338"/>
    <lineage>
        <taxon>Bacteria</taxon>
        <taxon>Pseudomonadati</taxon>
        <taxon>Pseudomonadota</taxon>
        <taxon>Gammaproteobacteria</taxon>
        <taxon>Candidatus Kentrum</taxon>
    </lineage>
</organism>
<evidence type="ECO:0000259" key="1">
    <source>
        <dbReference type="Pfam" id="PF13391"/>
    </source>
</evidence>
<sequence>MDLLGYWRYDNYLRDLDAGAGFHFNSKQRRLHTAIEKGERLWLFTRIAGRRGTEYRLLARLNVSHKTINAPSYPYGPFRIWGDTRNSRYFKVTADQNEDVFELLRLLEFDGASLENKDRTTLAQACQTIRGLRPSATQLLESFAAILADEPRAKAVVNEERLERALYDQKPTQLDFLLNDASVPYTVQHKNGLLRSMKRNRQLVSELYELYSGRCQVTGHDSPLLYGVPTVEAHHIVYRVRGGDDALENMVLLSPNLHRAIHAAEARFDYGSLSFVFSNGRVEPLILK</sequence>
<evidence type="ECO:0000313" key="2">
    <source>
        <dbReference type="EMBL" id="VFJ77900.1"/>
    </source>
</evidence>
<feature type="domain" description="HNH nuclease" evidence="1">
    <location>
        <begin position="215"/>
        <end position="262"/>
    </location>
</feature>